<feature type="chain" id="PRO_5035448059" evidence="2">
    <location>
        <begin position="20"/>
        <end position="216"/>
    </location>
</feature>
<dbReference type="OrthoDB" id="7453209at2759"/>
<reference evidence="3" key="1">
    <citation type="submission" date="2021-12" db="EMBL/GenBank/DDBJ databases">
        <authorList>
            <person name="Martin H S."/>
        </authorList>
    </citation>
    <scope>NUCLEOTIDE SEQUENCE</scope>
</reference>
<keyword evidence="2" id="KW-0732">Signal</keyword>
<keyword evidence="1" id="KW-0472">Membrane</keyword>
<keyword evidence="4" id="KW-1185">Reference proteome</keyword>
<feature type="transmembrane region" description="Helical" evidence="1">
    <location>
        <begin position="77"/>
        <end position="98"/>
    </location>
</feature>
<keyword evidence="1" id="KW-0812">Transmembrane</keyword>
<dbReference type="Proteomes" id="UP000838878">
    <property type="component" value="Chromosome 11"/>
</dbReference>
<feature type="non-terminal residue" evidence="3">
    <location>
        <position position="216"/>
    </location>
</feature>
<keyword evidence="1" id="KW-1133">Transmembrane helix</keyword>
<name>A0A8J9UZ43_9NEOP</name>
<evidence type="ECO:0000256" key="2">
    <source>
        <dbReference type="SAM" id="SignalP"/>
    </source>
</evidence>
<organism evidence="3 4">
    <name type="scientific">Brenthis ino</name>
    <name type="common">lesser marbled fritillary</name>
    <dbReference type="NCBI Taxonomy" id="405034"/>
    <lineage>
        <taxon>Eukaryota</taxon>
        <taxon>Metazoa</taxon>
        <taxon>Ecdysozoa</taxon>
        <taxon>Arthropoda</taxon>
        <taxon>Hexapoda</taxon>
        <taxon>Insecta</taxon>
        <taxon>Pterygota</taxon>
        <taxon>Neoptera</taxon>
        <taxon>Endopterygota</taxon>
        <taxon>Lepidoptera</taxon>
        <taxon>Glossata</taxon>
        <taxon>Ditrysia</taxon>
        <taxon>Papilionoidea</taxon>
        <taxon>Nymphalidae</taxon>
        <taxon>Heliconiinae</taxon>
        <taxon>Argynnini</taxon>
        <taxon>Brenthis</taxon>
    </lineage>
</organism>
<evidence type="ECO:0000313" key="3">
    <source>
        <dbReference type="EMBL" id="CAH0717110.1"/>
    </source>
</evidence>
<sequence length="216" mass="23890">MDVLLTVCLVLLFTCPSLAQVDQRYDEGFNSYTKNLVNYSLNRNQSIRSIAEAGRKILEDTSLGRTFGRPFKKMIQAFIPLAFQLGAASTWAVVAAIVGVKTLAVTLVILKLLLLAGAAKFGALFASKGHSHEHQTWTPQQKEIHLHIHNGGGHHEDHHTEEHSVPITSWGREEVQNPSESKLVNVVLDPYAAGPQTISTPYGHYMRIKPPHPVTQ</sequence>
<feature type="signal peptide" evidence="2">
    <location>
        <begin position="1"/>
        <end position="19"/>
    </location>
</feature>
<evidence type="ECO:0000313" key="4">
    <source>
        <dbReference type="Proteomes" id="UP000838878"/>
    </source>
</evidence>
<dbReference type="EMBL" id="OV170231">
    <property type="protein sequence ID" value="CAH0717110.1"/>
    <property type="molecule type" value="Genomic_DNA"/>
</dbReference>
<dbReference type="AlphaFoldDB" id="A0A8J9UZ43"/>
<proteinExistence type="predicted"/>
<gene>
    <name evidence="3" type="ORF">BINO364_LOCUS3751</name>
</gene>
<protein>
    <submittedName>
        <fullName evidence="3">Uncharacterized protein</fullName>
    </submittedName>
</protein>
<accession>A0A8J9UZ43</accession>
<feature type="transmembrane region" description="Helical" evidence="1">
    <location>
        <begin position="105"/>
        <end position="126"/>
    </location>
</feature>
<evidence type="ECO:0000256" key="1">
    <source>
        <dbReference type="SAM" id="Phobius"/>
    </source>
</evidence>